<proteinExistence type="predicted"/>
<reference evidence="2 3" key="1">
    <citation type="submission" date="2018-08" db="EMBL/GenBank/DDBJ databases">
        <title>Genomic Encyclopedia of Type Strains, Phase IV (KMG-IV): sequencing the most valuable type-strain genomes for metagenomic binning, comparative biology and taxonomic classification.</title>
        <authorList>
            <person name="Goeker M."/>
        </authorList>
    </citation>
    <scope>NUCLEOTIDE SEQUENCE [LARGE SCALE GENOMIC DNA]</scope>
    <source>
        <strain evidence="2 3">BW863</strain>
    </source>
</reference>
<comment type="caution">
    <text evidence="2">The sequence shown here is derived from an EMBL/GenBank/DDBJ whole genome shotgun (WGS) entry which is preliminary data.</text>
</comment>
<dbReference type="EMBL" id="QUMO01000005">
    <property type="protein sequence ID" value="REF84176.1"/>
    <property type="molecule type" value="Genomic_DNA"/>
</dbReference>
<evidence type="ECO:0000256" key="1">
    <source>
        <dbReference type="SAM" id="MobiDB-lite"/>
    </source>
</evidence>
<feature type="compositionally biased region" description="Polar residues" evidence="1">
    <location>
        <begin position="23"/>
        <end position="32"/>
    </location>
</feature>
<feature type="region of interest" description="Disordered" evidence="1">
    <location>
        <begin position="1"/>
        <end position="32"/>
    </location>
</feature>
<evidence type="ECO:0000313" key="3">
    <source>
        <dbReference type="Proteomes" id="UP000256900"/>
    </source>
</evidence>
<evidence type="ECO:0000313" key="2">
    <source>
        <dbReference type="EMBL" id="REF84176.1"/>
    </source>
</evidence>
<organism evidence="2 3">
    <name type="scientific">Methylovirgula ligni</name>
    <dbReference type="NCBI Taxonomy" id="569860"/>
    <lineage>
        <taxon>Bacteria</taxon>
        <taxon>Pseudomonadati</taxon>
        <taxon>Pseudomonadota</taxon>
        <taxon>Alphaproteobacteria</taxon>
        <taxon>Hyphomicrobiales</taxon>
        <taxon>Beijerinckiaceae</taxon>
        <taxon>Methylovirgula</taxon>
    </lineage>
</organism>
<gene>
    <name evidence="2" type="ORF">DES32_3023</name>
</gene>
<dbReference type="Proteomes" id="UP000256900">
    <property type="component" value="Unassembled WGS sequence"/>
</dbReference>
<feature type="compositionally biased region" description="Basic residues" evidence="1">
    <location>
        <begin position="8"/>
        <end position="18"/>
    </location>
</feature>
<accession>A0A3D9YNL4</accession>
<keyword evidence="3" id="KW-1185">Reference proteome</keyword>
<protein>
    <submittedName>
        <fullName evidence="2">Uncharacterized protein</fullName>
    </submittedName>
</protein>
<sequence length="84" mass="9018">MCSDRPSRLRRPVPKVRQKKTEGSSVSGQHSPETVAGVADYIANMSAELATLAGGADLETLSYLLNLARLEAESHVPKLNEPSN</sequence>
<name>A0A3D9YNL4_9HYPH</name>
<dbReference type="AlphaFoldDB" id="A0A3D9YNL4"/>